<gene>
    <name evidence="1" type="ORF">APZ16_04855</name>
</gene>
<reference evidence="1 2" key="1">
    <citation type="journal article" date="2016" name="Nat. Microbiol.">
        <title>Genomic inference of the metabolism of cosmopolitan subsurface Archaea, Hadesarchaea.</title>
        <authorList>
            <person name="Baker B.J."/>
            <person name="Saw J.H."/>
            <person name="Lind A.E."/>
            <person name="Lazar C.S."/>
            <person name="Hinrichs K.-U."/>
            <person name="Teske A.P."/>
            <person name="Ettema T.J."/>
        </authorList>
    </citation>
    <scope>NUCLEOTIDE SEQUENCE [LARGE SCALE GENOMIC DNA]</scope>
</reference>
<dbReference type="EMBL" id="LQMQ01000001">
    <property type="protein sequence ID" value="KUO42662.1"/>
    <property type="molecule type" value="Genomic_DNA"/>
</dbReference>
<proteinExistence type="predicted"/>
<name>A0A147K1H7_HADYE</name>
<dbReference type="STRING" id="1776334.APZ16_04855"/>
<organism evidence="1 2">
    <name type="scientific">Hadarchaeum yellowstonense</name>
    <dbReference type="NCBI Taxonomy" id="1776334"/>
    <lineage>
        <taxon>Archaea</taxon>
        <taxon>Methanobacteriati</taxon>
        <taxon>Candidatus Hadarchaeota</taxon>
        <taxon>Candidatus Hadarchaeia</taxon>
        <taxon>Candidatus Hadarchaeales</taxon>
        <taxon>Candidatus Hadarchaeaceae</taxon>
        <taxon>Candidatus Hadarchaeum</taxon>
    </lineage>
</organism>
<dbReference type="AlphaFoldDB" id="A0A147K1H7"/>
<sequence length="145" mass="16071">MTLHVGEDLLSTLAAVLLLSLLLAAVVDYHQSYLKRQQDFEDFNLALNTAETLINGALAPPDKSPGLAAISPERLENFSRILFSRGVGAKVEIRTLSDELLYVQKQGVPWEDSFYLSSSVSLPLALLDENGSVRLCELIVKIWRK</sequence>
<evidence type="ECO:0000313" key="1">
    <source>
        <dbReference type="EMBL" id="KUO42662.1"/>
    </source>
</evidence>
<dbReference type="Proteomes" id="UP000074294">
    <property type="component" value="Unassembled WGS sequence"/>
</dbReference>
<protein>
    <submittedName>
        <fullName evidence="1">Uncharacterized protein</fullName>
    </submittedName>
</protein>
<evidence type="ECO:0000313" key="2">
    <source>
        <dbReference type="Proteomes" id="UP000074294"/>
    </source>
</evidence>
<comment type="caution">
    <text evidence="1">The sequence shown here is derived from an EMBL/GenBank/DDBJ whole genome shotgun (WGS) entry which is preliminary data.</text>
</comment>
<accession>A0A147K1H7</accession>